<feature type="domain" description="HTH arsR-type" evidence="1">
    <location>
        <begin position="9"/>
        <end position="42"/>
    </location>
</feature>
<dbReference type="SUPFAM" id="SSF46785">
    <property type="entry name" value="Winged helix' DNA-binding domain"/>
    <property type="match status" value="1"/>
</dbReference>
<dbReference type="InterPro" id="IPR043519">
    <property type="entry name" value="NT_sf"/>
</dbReference>
<dbReference type="InterPro" id="IPR036390">
    <property type="entry name" value="WH_DNA-bd_sf"/>
</dbReference>
<organism evidence="2 3">
    <name type="scientific">Rothia mucilaginosa</name>
    <dbReference type="NCBI Taxonomy" id="43675"/>
    <lineage>
        <taxon>Bacteria</taxon>
        <taxon>Bacillati</taxon>
        <taxon>Actinomycetota</taxon>
        <taxon>Actinomycetes</taxon>
        <taxon>Micrococcales</taxon>
        <taxon>Micrococcaceae</taxon>
        <taxon>Rothia</taxon>
    </lineage>
</organism>
<dbReference type="Pfam" id="PF01022">
    <property type="entry name" value="HTH_5"/>
    <property type="match status" value="1"/>
</dbReference>
<dbReference type="CDD" id="cd05403">
    <property type="entry name" value="NT_KNTase_like"/>
    <property type="match status" value="1"/>
</dbReference>
<dbReference type="GO" id="GO:0003700">
    <property type="term" value="F:DNA-binding transcription factor activity"/>
    <property type="evidence" value="ECO:0007669"/>
    <property type="project" value="InterPro"/>
</dbReference>
<dbReference type="InterPro" id="IPR001845">
    <property type="entry name" value="HTH_ArsR_DNA-bd_dom"/>
</dbReference>
<sequence>MALLFSHPEQQYTVSQIADATRASLPTVSREVNRLNQSGLVTVQNVGKARMVQAKVDNPVGQAMRQLILVTYGPVPVLRDTLQGVSNIEGAAIYGSWASRRSGVAGHVPNDIDVLVVGSPSRQKLYEAIDDAEQKLGYEVNVKRLSPEAWNSQDGFVQTVRSRPMEVLFGQLEVNDVHAEA</sequence>
<dbReference type="AlphaFoldDB" id="A0A943Y5X4"/>
<evidence type="ECO:0000313" key="2">
    <source>
        <dbReference type="EMBL" id="MBS6634344.1"/>
    </source>
</evidence>
<protein>
    <submittedName>
        <fullName evidence="2">ArsR family transcriptional regulator</fullName>
    </submittedName>
</protein>
<dbReference type="InterPro" id="IPR036388">
    <property type="entry name" value="WH-like_DNA-bd_sf"/>
</dbReference>
<dbReference type="Proteomes" id="UP000739069">
    <property type="component" value="Unassembled WGS sequence"/>
</dbReference>
<name>A0A943Y5X4_9MICC</name>
<dbReference type="SUPFAM" id="SSF81301">
    <property type="entry name" value="Nucleotidyltransferase"/>
    <property type="match status" value="1"/>
</dbReference>
<reference evidence="2" key="1">
    <citation type="submission" date="2021-02" db="EMBL/GenBank/DDBJ databases">
        <title>Infant gut strain persistence is associated with maternal origin, phylogeny, and functional potential including surface adhesion and iron acquisition.</title>
        <authorList>
            <person name="Lou Y.C."/>
        </authorList>
    </citation>
    <scope>NUCLEOTIDE SEQUENCE</scope>
    <source>
        <strain evidence="2">L1_008_092G1_dasL1_008_092G1_concoct_16</strain>
    </source>
</reference>
<dbReference type="Gene3D" id="3.30.460.10">
    <property type="entry name" value="Beta Polymerase, domain 2"/>
    <property type="match status" value="1"/>
</dbReference>
<gene>
    <name evidence="2" type="ORF">KH265_01550</name>
</gene>
<proteinExistence type="predicted"/>
<dbReference type="CDD" id="cd00090">
    <property type="entry name" value="HTH_ARSR"/>
    <property type="match status" value="1"/>
</dbReference>
<dbReference type="EMBL" id="JAGZXI010000001">
    <property type="protein sequence ID" value="MBS6634344.1"/>
    <property type="molecule type" value="Genomic_DNA"/>
</dbReference>
<dbReference type="InterPro" id="IPR011991">
    <property type="entry name" value="ArsR-like_HTH"/>
</dbReference>
<evidence type="ECO:0000313" key="3">
    <source>
        <dbReference type="Proteomes" id="UP000739069"/>
    </source>
</evidence>
<dbReference type="Gene3D" id="1.10.10.10">
    <property type="entry name" value="Winged helix-like DNA-binding domain superfamily/Winged helix DNA-binding domain"/>
    <property type="match status" value="1"/>
</dbReference>
<evidence type="ECO:0000259" key="1">
    <source>
        <dbReference type="Pfam" id="PF01022"/>
    </source>
</evidence>
<dbReference type="RefSeq" id="WP_180950402.1">
    <property type="nucleotide sequence ID" value="NZ_CAURUP010000004.1"/>
</dbReference>
<accession>A0A943Y5X4</accession>
<comment type="caution">
    <text evidence="2">The sequence shown here is derived from an EMBL/GenBank/DDBJ whole genome shotgun (WGS) entry which is preliminary data.</text>
</comment>